<dbReference type="Proteomes" id="UP000494205">
    <property type="component" value="Unassembled WGS sequence"/>
</dbReference>
<evidence type="ECO:0000313" key="7">
    <source>
        <dbReference type="EMBL" id="CAB3723906.1"/>
    </source>
</evidence>
<dbReference type="InterPro" id="IPR013655">
    <property type="entry name" value="PAS_fold_3"/>
</dbReference>
<name>A0A2N7WDH3_9BURK</name>
<evidence type="ECO:0000313" key="9">
    <source>
        <dbReference type="Proteomes" id="UP000235659"/>
    </source>
</evidence>
<evidence type="ECO:0000313" key="10">
    <source>
        <dbReference type="Proteomes" id="UP000494205"/>
    </source>
</evidence>
<comment type="similarity">
    <text evidence="2">Belongs to the methyl-accepting chemotaxis (MCP) protein family.</text>
</comment>
<dbReference type="PANTHER" id="PTHR32089:SF112">
    <property type="entry name" value="LYSOZYME-LIKE PROTEIN-RELATED"/>
    <property type="match status" value="1"/>
</dbReference>
<dbReference type="Pfam" id="PF00015">
    <property type="entry name" value="MCPsignal"/>
    <property type="match status" value="1"/>
</dbReference>
<dbReference type="GO" id="GO:0006935">
    <property type="term" value="P:chemotaxis"/>
    <property type="evidence" value="ECO:0007669"/>
    <property type="project" value="InterPro"/>
</dbReference>
<dbReference type="GO" id="GO:0004888">
    <property type="term" value="F:transmembrane signaling receptor activity"/>
    <property type="evidence" value="ECO:0007669"/>
    <property type="project" value="InterPro"/>
</dbReference>
<evidence type="ECO:0000313" key="8">
    <source>
        <dbReference type="EMBL" id="PMS27480.1"/>
    </source>
</evidence>
<dbReference type="SUPFAM" id="SSF58104">
    <property type="entry name" value="Methyl-accepting chemotaxis protein (MCP) signaling domain"/>
    <property type="match status" value="1"/>
</dbReference>
<dbReference type="InterPro" id="IPR035965">
    <property type="entry name" value="PAS-like_dom_sf"/>
</dbReference>
<dbReference type="RefSeq" id="WP_102634707.1">
    <property type="nucleotide sequence ID" value="NZ_CADIJZ010000022.1"/>
</dbReference>
<organism evidence="7 10">
    <name type="scientific">Paraburkholderia rhynchosiae</name>
    <dbReference type="NCBI Taxonomy" id="487049"/>
    <lineage>
        <taxon>Bacteria</taxon>
        <taxon>Pseudomonadati</taxon>
        <taxon>Pseudomonadota</taxon>
        <taxon>Betaproteobacteria</taxon>
        <taxon>Burkholderiales</taxon>
        <taxon>Burkholderiaceae</taxon>
        <taxon>Paraburkholderia</taxon>
    </lineage>
</organism>
<feature type="coiled-coil region" evidence="4">
    <location>
        <begin position="26"/>
        <end position="53"/>
    </location>
</feature>
<evidence type="ECO:0000256" key="4">
    <source>
        <dbReference type="SAM" id="Coils"/>
    </source>
</evidence>
<dbReference type="Proteomes" id="UP000235659">
    <property type="component" value="Unassembled WGS sequence"/>
</dbReference>
<keyword evidence="4" id="KW-0175">Coiled coil</keyword>
<dbReference type="InterPro" id="IPR000014">
    <property type="entry name" value="PAS"/>
</dbReference>
<dbReference type="EMBL" id="PNXY01000020">
    <property type="protein sequence ID" value="PMS27480.1"/>
    <property type="molecule type" value="Genomic_DNA"/>
</dbReference>
<dbReference type="Gene3D" id="3.30.450.20">
    <property type="entry name" value="PAS domain"/>
    <property type="match status" value="2"/>
</dbReference>
<dbReference type="SMART" id="SM00086">
    <property type="entry name" value="PAC"/>
    <property type="match status" value="1"/>
</dbReference>
<sequence length="429" mass="48007">MKWFGQRSGPESAKNDNHEDLLISSISTLREQGELLERENDALRVRLEAMQRAMDCGWWEVHLTDDASLIGKTASAWSERFCELLGYGHDEFYPLLDAWIACVHPDDQIALLAAWRSAAEGKHNVTTTVVHRAKHRRGGYRMYEMRIAGCYERPADGDGQGGFTLIGTLADIDEASQRHHEFEKMRARFELSRKLFADGIWDIEVIAGDPLNPKNVFWWSDQVRQLLGFSSIEEFPDVAESWTSRLHPEDSERAGQAFIAHLSDRSGRTGYEVEYRLRCKNGEYRWVRARGQSVRDKHGAPLRTVGVLTDIHSARIAQELGAAEEVFKASMLESIKEIGEIVSTIGDIARQTNLVALNAAVEAARAGTAGRGFSVIAGEVRLLSTRTREATESVMKIQSELARRQGAKHAPERTAYAAARNSNSALLSQ</sequence>
<dbReference type="PROSITE" id="PS50113">
    <property type="entry name" value="PAC"/>
    <property type="match status" value="1"/>
</dbReference>
<dbReference type="GO" id="GO:0007165">
    <property type="term" value="P:signal transduction"/>
    <property type="evidence" value="ECO:0007669"/>
    <property type="project" value="UniProtKB-KW"/>
</dbReference>
<keyword evidence="9" id="KW-1185">Reference proteome</keyword>
<evidence type="ECO:0000256" key="3">
    <source>
        <dbReference type="PROSITE-ProRule" id="PRU00284"/>
    </source>
</evidence>
<dbReference type="GO" id="GO:0016020">
    <property type="term" value="C:membrane"/>
    <property type="evidence" value="ECO:0007669"/>
    <property type="project" value="InterPro"/>
</dbReference>
<dbReference type="EMBL" id="CADIJZ010000022">
    <property type="protein sequence ID" value="CAB3723906.1"/>
    <property type="molecule type" value="Genomic_DNA"/>
</dbReference>
<reference evidence="8 9" key="1">
    <citation type="submission" date="2018-01" db="EMBL/GenBank/DDBJ databases">
        <title>Whole genome analyses suggest that Burkholderia sensu lato contains two further novel genera in the rhizoxinica-symbiotica group Mycetohabitans gen. nov., and Trinickia gen. nov.: implications for the evolution of diazotrophy and nodulation in the Burkholderiaceae.</title>
        <authorList>
            <person name="Estrada-de los Santos P."/>
            <person name="Palmer M."/>
            <person name="Chavez-Ramirez B."/>
            <person name="Beukes C."/>
            <person name="Steenkamp E.T."/>
            <person name="Hirsch A.M."/>
            <person name="Manyaka P."/>
            <person name="Maluk M."/>
            <person name="Lafos M."/>
            <person name="Crook M."/>
            <person name="Gross E."/>
            <person name="Simon M.F."/>
            <person name="Bueno dos Reis Junior F."/>
            <person name="Poole P.S."/>
            <person name="Venter S.N."/>
            <person name="James E.K."/>
        </authorList>
    </citation>
    <scope>NUCLEOTIDE SEQUENCE [LARGE SCALE GENOMIC DNA]</scope>
    <source>
        <strain evidence="8 9">WSM 3937</strain>
    </source>
</reference>
<dbReference type="PRINTS" id="PR00260">
    <property type="entry name" value="CHEMTRNSDUCR"/>
</dbReference>
<dbReference type="InterPro" id="IPR001610">
    <property type="entry name" value="PAC"/>
</dbReference>
<evidence type="ECO:0000256" key="2">
    <source>
        <dbReference type="ARBA" id="ARBA00029447"/>
    </source>
</evidence>
<evidence type="ECO:0000259" key="6">
    <source>
        <dbReference type="PROSITE" id="PS50113"/>
    </source>
</evidence>
<dbReference type="PROSITE" id="PS50111">
    <property type="entry name" value="CHEMOTAXIS_TRANSDUC_2"/>
    <property type="match status" value="1"/>
</dbReference>
<dbReference type="InterPro" id="IPR004089">
    <property type="entry name" value="MCPsignal_dom"/>
</dbReference>
<dbReference type="NCBIfam" id="TIGR00229">
    <property type="entry name" value="sensory_box"/>
    <property type="match status" value="1"/>
</dbReference>
<dbReference type="InterPro" id="IPR004090">
    <property type="entry name" value="Chemotax_Me-accpt_rcpt"/>
</dbReference>
<feature type="domain" description="PAC" evidence="6">
    <location>
        <begin position="271"/>
        <end position="323"/>
    </location>
</feature>
<gene>
    <name evidence="8" type="ORF">C0Z16_24835</name>
    <name evidence="7" type="ORF">LMG27174_05191</name>
</gene>
<accession>A0A2N7WDH3</accession>
<dbReference type="SUPFAM" id="SSF55785">
    <property type="entry name" value="PYP-like sensor domain (PAS domain)"/>
    <property type="match status" value="2"/>
</dbReference>
<feature type="domain" description="Methyl-accepting transducer" evidence="5">
    <location>
        <begin position="333"/>
        <end position="404"/>
    </location>
</feature>
<evidence type="ECO:0000256" key="1">
    <source>
        <dbReference type="ARBA" id="ARBA00023224"/>
    </source>
</evidence>
<dbReference type="InterPro" id="IPR000700">
    <property type="entry name" value="PAS-assoc_C"/>
</dbReference>
<reference evidence="7 10" key="2">
    <citation type="submission" date="2020-04" db="EMBL/GenBank/DDBJ databases">
        <authorList>
            <person name="De Canck E."/>
        </authorList>
    </citation>
    <scope>NUCLEOTIDE SEQUENCE [LARGE SCALE GENOMIC DNA]</scope>
    <source>
        <strain evidence="7 10">LMG 27174</strain>
    </source>
</reference>
<evidence type="ECO:0000259" key="5">
    <source>
        <dbReference type="PROSITE" id="PS50111"/>
    </source>
</evidence>
<dbReference type="CDD" id="cd00130">
    <property type="entry name" value="PAS"/>
    <property type="match status" value="2"/>
</dbReference>
<keyword evidence="1 3" id="KW-0807">Transducer</keyword>
<dbReference type="Gene3D" id="1.10.287.950">
    <property type="entry name" value="Methyl-accepting chemotaxis protein"/>
    <property type="match status" value="1"/>
</dbReference>
<dbReference type="Pfam" id="PF08447">
    <property type="entry name" value="PAS_3"/>
    <property type="match status" value="2"/>
</dbReference>
<protein>
    <submittedName>
        <fullName evidence="8">Chemotaxis protein</fullName>
    </submittedName>
</protein>
<dbReference type="PANTHER" id="PTHR32089">
    <property type="entry name" value="METHYL-ACCEPTING CHEMOTAXIS PROTEIN MCPB"/>
    <property type="match status" value="1"/>
</dbReference>
<dbReference type="AlphaFoldDB" id="A0A2N7WDH3"/>
<dbReference type="OrthoDB" id="9813412at2"/>
<proteinExistence type="inferred from homology"/>